<proteinExistence type="predicted"/>
<evidence type="ECO:0000256" key="1">
    <source>
        <dbReference type="SAM" id="SignalP"/>
    </source>
</evidence>
<comment type="caution">
    <text evidence="2">The sequence shown here is derived from an EMBL/GenBank/DDBJ whole genome shotgun (WGS) entry which is preliminary data.</text>
</comment>
<keyword evidence="3" id="KW-1185">Reference proteome</keyword>
<sequence length="174" mass="19008">MFDRRIAARRVMLTSAAIACAAAATWAGPSASAAEHGGWRPYRTSPFTDTGVCAFTVHGDIVRDEEEVRTLQTYPNGKVKLEEFRGPLVIRFTGNGHSVVREVSGYGWFHHLKDGTRRARIDGGLSIGVRQGNIGYPAGEYIIHGKFTVVFKADGNQIVHAAHAKIEDLCRTLA</sequence>
<dbReference type="Proteomes" id="UP001595872">
    <property type="component" value="Unassembled WGS sequence"/>
</dbReference>
<dbReference type="InterPro" id="IPR006311">
    <property type="entry name" value="TAT_signal"/>
</dbReference>
<evidence type="ECO:0000313" key="3">
    <source>
        <dbReference type="Proteomes" id="UP001595872"/>
    </source>
</evidence>
<feature type="signal peptide" evidence="1">
    <location>
        <begin position="1"/>
        <end position="33"/>
    </location>
</feature>
<name>A0ABV9TZX6_9ACTN</name>
<feature type="chain" id="PRO_5046163736" evidence="1">
    <location>
        <begin position="34"/>
        <end position="174"/>
    </location>
</feature>
<accession>A0ABV9TZX6</accession>
<keyword evidence="1" id="KW-0732">Signal</keyword>
<dbReference type="PROSITE" id="PS51318">
    <property type="entry name" value="TAT"/>
    <property type="match status" value="1"/>
</dbReference>
<reference evidence="3" key="1">
    <citation type="journal article" date="2019" name="Int. J. Syst. Evol. Microbiol.">
        <title>The Global Catalogue of Microorganisms (GCM) 10K type strain sequencing project: providing services to taxonomists for standard genome sequencing and annotation.</title>
        <authorList>
            <consortium name="The Broad Institute Genomics Platform"/>
            <consortium name="The Broad Institute Genome Sequencing Center for Infectious Disease"/>
            <person name="Wu L."/>
            <person name="Ma J."/>
        </authorList>
    </citation>
    <scope>NUCLEOTIDE SEQUENCE [LARGE SCALE GENOMIC DNA]</scope>
    <source>
        <strain evidence="3">KLKA75</strain>
    </source>
</reference>
<organism evidence="2 3">
    <name type="scientific">Actinomadura gamaensis</name>
    <dbReference type="NCBI Taxonomy" id="1763541"/>
    <lineage>
        <taxon>Bacteria</taxon>
        <taxon>Bacillati</taxon>
        <taxon>Actinomycetota</taxon>
        <taxon>Actinomycetes</taxon>
        <taxon>Streptosporangiales</taxon>
        <taxon>Thermomonosporaceae</taxon>
        <taxon>Actinomadura</taxon>
    </lineage>
</organism>
<dbReference type="RefSeq" id="WP_378257462.1">
    <property type="nucleotide sequence ID" value="NZ_JBHSIT010000005.1"/>
</dbReference>
<protein>
    <submittedName>
        <fullName evidence="2">Uncharacterized protein</fullName>
    </submittedName>
</protein>
<dbReference type="EMBL" id="JBHSIT010000005">
    <property type="protein sequence ID" value="MFC4909740.1"/>
    <property type="molecule type" value="Genomic_DNA"/>
</dbReference>
<evidence type="ECO:0000313" key="2">
    <source>
        <dbReference type="EMBL" id="MFC4909740.1"/>
    </source>
</evidence>
<gene>
    <name evidence="2" type="ORF">ACFPCY_20630</name>
</gene>